<keyword evidence="2" id="KW-1185">Reference proteome</keyword>
<dbReference type="EMBL" id="CP103445">
    <property type="protein sequence ID" value="UWS33593.1"/>
    <property type="molecule type" value="Genomic_DNA"/>
</dbReference>
<dbReference type="GeneID" id="92238914"/>
<organism evidence="1 2">
    <name type="scientific">Erwinia pyrifoliae</name>
    <dbReference type="NCBI Taxonomy" id="79967"/>
    <lineage>
        <taxon>Bacteria</taxon>
        <taxon>Pseudomonadati</taxon>
        <taxon>Pseudomonadota</taxon>
        <taxon>Gammaproteobacteria</taxon>
        <taxon>Enterobacterales</taxon>
        <taxon>Erwiniaceae</taxon>
        <taxon>Erwinia</taxon>
    </lineage>
</organism>
<gene>
    <name evidence="1" type="ORF">NYP84_18910</name>
</gene>
<proteinExistence type="predicted"/>
<reference evidence="1" key="1">
    <citation type="submission" date="2022-07" db="EMBL/GenBank/DDBJ databases">
        <title>Genetic diversity of Erwinia pyrifoliae.</title>
        <authorList>
            <person name="Park D.S."/>
            <person name="Ham H."/>
        </authorList>
    </citation>
    <scope>NUCLEOTIDE SEQUENCE</scope>
    <source>
        <strain evidence="1">CP201486</strain>
    </source>
</reference>
<evidence type="ECO:0000313" key="2">
    <source>
        <dbReference type="Proteomes" id="UP001058553"/>
    </source>
</evidence>
<dbReference type="Proteomes" id="UP001058553">
    <property type="component" value="Chromosome"/>
</dbReference>
<evidence type="ECO:0000313" key="1">
    <source>
        <dbReference type="EMBL" id="UWS33593.1"/>
    </source>
</evidence>
<protein>
    <submittedName>
        <fullName evidence="1">Uncharacterized protein</fullName>
    </submittedName>
</protein>
<name>A0ABY5X976_ERWPY</name>
<accession>A0ABY5X976</accession>
<sequence length="85" mass="9375">MGIREISSSEVDLVSGAGNAFVDGVKGFESISCIASLYNNTHDWRFEVATNYYLRGSMVQYLNDMGLDGHKVLNNWAVVHAPQHA</sequence>
<dbReference type="RefSeq" id="WP_015899189.1">
    <property type="nucleotide sequence ID" value="NZ_CP023567.1"/>
</dbReference>